<reference evidence="1 2" key="1">
    <citation type="submission" date="2021-06" db="EMBL/GenBank/DDBJ databases">
        <title>Caerostris darwini draft genome.</title>
        <authorList>
            <person name="Kono N."/>
            <person name="Arakawa K."/>
        </authorList>
    </citation>
    <scope>NUCLEOTIDE SEQUENCE [LARGE SCALE GENOMIC DNA]</scope>
</reference>
<proteinExistence type="predicted"/>
<gene>
    <name evidence="1" type="ORF">CDAR_294931</name>
</gene>
<dbReference type="Proteomes" id="UP001054837">
    <property type="component" value="Unassembled WGS sequence"/>
</dbReference>
<comment type="caution">
    <text evidence="1">The sequence shown here is derived from an EMBL/GenBank/DDBJ whole genome shotgun (WGS) entry which is preliminary data.</text>
</comment>
<organism evidence="1 2">
    <name type="scientific">Caerostris darwini</name>
    <dbReference type="NCBI Taxonomy" id="1538125"/>
    <lineage>
        <taxon>Eukaryota</taxon>
        <taxon>Metazoa</taxon>
        <taxon>Ecdysozoa</taxon>
        <taxon>Arthropoda</taxon>
        <taxon>Chelicerata</taxon>
        <taxon>Arachnida</taxon>
        <taxon>Araneae</taxon>
        <taxon>Araneomorphae</taxon>
        <taxon>Entelegynae</taxon>
        <taxon>Araneoidea</taxon>
        <taxon>Araneidae</taxon>
        <taxon>Caerostris</taxon>
    </lineage>
</organism>
<dbReference type="AlphaFoldDB" id="A0AAV4UKN4"/>
<keyword evidence="2" id="KW-1185">Reference proteome</keyword>
<evidence type="ECO:0000313" key="2">
    <source>
        <dbReference type="Proteomes" id="UP001054837"/>
    </source>
</evidence>
<name>A0AAV4UKN4_9ARAC</name>
<evidence type="ECO:0000313" key="1">
    <source>
        <dbReference type="EMBL" id="GIY58338.1"/>
    </source>
</evidence>
<sequence>MLVTELGSGIACTAIRRLLCARVPDKSVTKQTPRSRDDCRCKIRRAKVECLRKVGFPRLFRAGCQVCRSGKGRNSSPPGSCARAPPPRTIQVGRKYSPNLFEFFMSHSNVAKILEMSFHSNGSGPFFGVNCNLKFALIICEQEYCTSQVVDDLLYGLCRKDSQLLRPVARSPGRSIIANSECSRPACGVI</sequence>
<dbReference type="EMBL" id="BPLQ01011490">
    <property type="protein sequence ID" value="GIY58338.1"/>
    <property type="molecule type" value="Genomic_DNA"/>
</dbReference>
<accession>A0AAV4UKN4</accession>
<protein>
    <submittedName>
        <fullName evidence="1">Uncharacterized protein</fullName>
    </submittedName>
</protein>